<name>E4XH04_OIKDI</name>
<sequence>MKVSAVLASCVAGGFQLGTDYNFECQENGILVTSEDSSFVLTDRAKNIEQECKATSHWNNSGGSIYLPQCIQIKEDLRKWNGLIITRKEGPRKWKSQTIFVECVSGKPEQDPKI</sequence>
<evidence type="ECO:0000313" key="1">
    <source>
        <dbReference type="EMBL" id="CBY09952.1"/>
    </source>
</evidence>
<keyword evidence="2" id="KW-1185">Reference proteome</keyword>
<protein>
    <submittedName>
        <fullName evidence="1">Uncharacterized protein</fullName>
    </submittedName>
</protein>
<accession>E4XH04</accession>
<organism evidence="1">
    <name type="scientific">Oikopleura dioica</name>
    <name type="common">Tunicate</name>
    <dbReference type="NCBI Taxonomy" id="34765"/>
    <lineage>
        <taxon>Eukaryota</taxon>
        <taxon>Metazoa</taxon>
        <taxon>Chordata</taxon>
        <taxon>Tunicata</taxon>
        <taxon>Appendicularia</taxon>
        <taxon>Copelata</taxon>
        <taxon>Oikopleuridae</taxon>
        <taxon>Oikopleura</taxon>
    </lineage>
</organism>
<dbReference type="OrthoDB" id="10271317at2759"/>
<reference evidence="1" key="1">
    <citation type="journal article" date="2010" name="Science">
        <title>Plasticity of animal genome architecture unmasked by rapid evolution of a pelagic tunicate.</title>
        <authorList>
            <person name="Denoeud F."/>
            <person name="Henriet S."/>
            <person name="Mungpakdee S."/>
            <person name="Aury J.M."/>
            <person name="Da Silva C."/>
            <person name="Brinkmann H."/>
            <person name="Mikhaleva J."/>
            <person name="Olsen L.C."/>
            <person name="Jubin C."/>
            <person name="Canestro C."/>
            <person name="Bouquet J.M."/>
            <person name="Danks G."/>
            <person name="Poulain J."/>
            <person name="Campsteijn C."/>
            <person name="Adamski M."/>
            <person name="Cross I."/>
            <person name="Yadetie F."/>
            <person name="Muffato M."/>
            <person name="Louis A."/>
            <person name="Butcher S."/>
            <person name="Tsagkogeorga G."/>
            <person name="Konrad A."/>
            <person name="Singh S."/>
            <person name="Jensen M.F."/>
            <person name="Cong E.H."/>
            <person name="Eikeseth-Otteraa H."/>
            <person name="Noel B."/>
            <person name="Anthouard V."/>
            <person name="Porcel B.M."/>
            <person name="Kachouri-Lafond R."/>
            <person name="Nishino A."/>
            <person name="Ugolini M."/>
            <person name="Chourrout P."/>
            <person name="Nishida H."/>
            <person name="Aasland R."/>
            <person name="Huzurbazar S."/>
            <person name="Westhof E."/>
            <person name="Delsuc F."/>
            <person name="Lehrach H."/>
            <person name="Reinhardt R."/>
            <person name="Weissenbach J."/>
            <person name="Roy S.W."/>
            <person name="Artiguenave F."/>
            <person name="Postlethwait J.H."/>
            <person name="Manak J.R."/>
            <person name="Thompson E.M."/>
            <person name="Jaillon O."/>
            <person name="Du Pasquier L."/>
            <person name="Boudinot P."/>
            <person name="Liberles D.A."/>
            <person name="Volff J.N."/>
            <person name="Philippe H."/>
            <person name="Lenhard B."/>
            <person name="Roest Crollius H."/>
            <person name="Wincker P."/>
            <person name="Chourrout D."/>
        </authorList>
    </citation>
    <scope>NUCLEOTIDE SEQUENCE [LARGE SCALE GENOMIC DNA]</scope>
</reference>
<dbReference type="InParanoid" id="E4XH04"/>
<gene>
    <name evidence="1" type="ORF">GSOID_T00010770001</name>
</gene>
<evidence type="ECO:0000313" key="2">
    <source>
        <dbReference type="Proteomes" id="UP000001307"/>
    </source>
</evidence>
<dbReference type="Proteomes" id="UP000001307">
    <property type="component" value="Unassembled WGS sequence"/>
</dbReference>
<proteinExistence type="predicted"/>
<dbReference type="AlphaFoldDB" id="E4XH04"/>
<dbReference type="EMBL" id="FN653049">
    <property type="protein sequence ID" value="CBY09952.1"/>
    <property type="molecule type" value="Genomic_DNA"/>
</dbReference>